<accession>A0A9J7DS27</accession>
<dbReference type="OrthoDB" id="29523at2759"/>
<reference evidence="4" key="1">
    <citation type="submission" date="2025-08" db="UniProtKB">
        <authorList>
            <consortium name="RefSeq"/>
        </authorList>
    </citation>
    <scope>IDENTIFICATION</scope>
    <source>
        <strain evidence="4">Ishihara</strain>
        <tissue evidence="4">Whole body</tissue>
    </source>
</reference>
<organism evidence="3 4">
    <name type="scientific">Spodoptera litura</name>
    <name type="common">Asian cotton leafworm</name>
    <dbReference type="NCBI Taxonomy" id="69820"/>
    <lineage>
        <taxon>Eukaryota</taxon>
        <taxon>Metazoa</taxon>
        <taxon>Ecdysozoa</taxon>
        <taxon>Arthropoda</taxon>
        <taxon>Hexapoda</taxon>
        <taxon>Insecta</taxon>
        <taxon>Pterygota</taxon>
        <taxon>Neoptera</taxon>
        <taxon>Endopterygota</taxon>
        <taxon>Lepidoptera</taxon>
        <taxon>Glossata</taxon>
        <taxon>Ditrysia</taxon>
        <taxon>Noctuoidea</taxon>
        <taxon>Noctuidae</taxon>
        <taxon>Amphipyrinae</taxon>
        <taxon>Spodoptera</taxon>
    </lineage>
</organism>
<sequence length="508" mass="58851">MSGFYNEPDFYANTYSLWGNSKYYDIKNLSPQNFANRNGTIGSEIGQEFRATRWVPEKEVKKPTPDYFDRRTITRESLYQDPDKNKKIKEDTSKKWSPAIEWTLGYWEKPDWVNQDEKQSSSSLSKKQVLDGAKIQKKLSEMLSKPVKMSKAESMMQKMGWQGGALGRSGDGIVEPIAPNAVYSSNKVGFGQLQHIKPPEPKPGEKKQYFETNVLHIVYEFVKNNNEIELLFDRKLRREERKRIHNIVQLKLQADDLTTVDFDTTAQVELVLQINNHNCYMLHTKSYGTFPERQLCLFKVAPDHVYLVTPHQLRHTKEKDIEDELLEVDCTEEIVTEPPVNQKIEKLPEVKKPEELEPEETNPFLISITRNLKKNSESESKEDTENPENPGIPEIPENPKIPEVPKIPEAEKKPVKRVVPEMSDIMKLIVECFTEFKGRKKFSQFKFMGPFDEAQTDAVNEFMQQATMYLNKEPCTLATVFENVEFKIKEDCTGNAGIFKRPVRNRVK</sequence>
<gene>
    <name evidence="4" type="primary">LOC111349950</name>
</gene>
<dbReference type="KEGG" id="sliu:111349950"/>
<evidence type="ECO:0000313" key="4">
    <source>
        <dbReference type="RefSeq" id="XP_022817081.1"/>
    </source>
</evidence>
<dbReference type="GO" id="GO:0003676">
    <property type="term" value="F:nucleic acid binding"/>
    <property type="evidence" value="ECO:0007669"/>
    <property type="project" value="InterPro"/>
</dbReference>
<dbReference type="InterPro" id="IPR000467">
    <property type="entry name" value="G_patch_dom"/>
</dbReference>
<name>A0A9J7DS27_SPOLT</name>
<dbReference type="Pfam" id="PF01585">
    <property type="entry name" value="G-patch"/>
    <property type="match status" value="1"/>
</dbReference>
<dbReference type="Proteomes" id="UP000301870">
    <property type="component" value="Chromosome 10"/>
</dbReference>
<feature type="region of interest" description="Disordered" evidence="1">
    <location>
        <begin position="372"/>
        <end position="408"/>
    </location>
</feature>
<dbReference type="GeneID" id="111349950"/>
<dbReference type="AlphaFoldDB" id="A0A9J7DS27"/>
<feature type="compositionally biased region" description="Basic and acidic residues" evidence="1">
    <location>
        <begin position="374"/>
        <end position="384"/>
    </location>
</feature>
<proteinExistence type="predicted"/>
<evidence type="ECO:0000256" key="1">
    <source>
        <dbReference type="SAM" id="MobiDB-lite"/>
    </source>
</evidence>
<evidence type="ECO:0000313" key="3">
    <source>
        <dbReference type="Proteomes" id="UP000301870"/>
    </source>
</evidence>
<keyword evidence="3" id="KW-1185">Reference proteome</keyword>
<dbReference type="RefSeq" id="XP_022817081.1">
    <property type="nucleotide sequence ID" value="XM_022961313.1"/>
</dbReference>
<dbReference type="PROSITE" id="PS50174">
    <property type="entry name" value="G_PATCH"/>
    <property type="match status" value="1"/>
</dbReference>
<protein>
    <submittedName>
        <fullName evidence="4">Uncharacterized protein LOC111349950</fullName>
    </submittedName>
</protein>
<dbReference type="SMART" id="SM00443">
    <property type="entry name" value="G_patch"/>
    <property type="match status" value="1"/>
</dbReference>
<feature type="domain" description="G-patch" evidence="2">
    <location>
        <begin position="148"/>
        <end position="195"/>
    </location>
</feature>
<evidence type="ECO:0000259" key="2">
    <source>
        <dbReference type="PROSITE" id="PS50174"/>
    </source>
</evidence>